<dbReference type="Proteomes" id="UP000281406">
    <property type="component" value="Unassembled WGS sequence"/>
</dbReference>
<organism evidence="6 7">
    <name type="scientific">Anabarilius grahami</name>
    <name type="common">Kanglang fish</name>
    <name type="synonym">Barilius grahami</name>
    <dbReference type="NCBI Taxonomy" id="495550"/>
    <lineage>
        <taxon>Eukaryota</taxon>
        <taxon>Metazoa</taxon>
        <taxon>Chordata</taxon>
        <taxon>Craniata</taxon>
        <taxon>Vertebrata</taxon>
        <taxon>Euteleostomi</taxon>
        <taxon>Actinopterygii</taxon>
        <taxon>Neopterygii</taxon>
        <taxon>Teleostei</taxon>
        <taxon>Ostariophysi</taxon>
        <taxon>Cypriniformes</taxon>
        <taxon>Xenocyprididae</taxon>
        <taxon>Xenocypridinae</taxon>
        <taxon>Xenocypridinae incertae sedis</taxon>
        <taxon>Anabarilius</taxon>
    </lineage>
</organism>
<evidence type="ECO:0000313" key="7">
    <source>
        <dbReference type="Proteomes" id="UP000281406"/>
    </source>
</evidence>
<keyword evidence="5" id="KW-1133">Transmembrane helix</keyword>
<feature type="compositionally biased region" description="Basic residues" evidence="4">
    <location>
        <begin position="824"/>
        <end position="837"/>
    </location>
</feature>
<dbReference type="GO" id="GO:0016746">
    <property type="term" value="F:acyltransferase activity"/>
    <property type="evidence" value="ECO:0007669"/>
    <property type="project" value="InterPro"/>
</dbReference>
<evidence type="ECO:0000256" key="2">
    <source>
        <dbReference type="ARBA" id="ARBA00019230"/>
    </source>
</evidence>
<feature type="transmembrane region" description="Helical" evidence="5">
    <location>
        <begin position="22"/>
        <end position="42"/>
    </location>
</feature>
<proteinExistence type="predicted"/>
<feature type="transmembrane region" description="Helical" evidence="5">
    <location>
        <begin position="362"/>
        <end position="384"/>
    </location>
</feature>
<dbReference type="InterPro" id="IPR026073">
    <property type="entry name" value="GGNBP2"/>
</dbReference>
<dbReference type="PANTHER" id="PTHR13601">
    <property type="entry name" value="GAMETOGENETIN-BINDING PROTEIN 2"/>
    <property type="match status" value="1"/>
</dbReference>
<dbReference type="OrthoDB" id="2422440at2759"/>
<gene>
    <name evidence="6" type="ORF">DPX16_9504</name>
</gene>
<comment type="function">
    <text evidence="1">May be involved in spermatogenesis.</text>
</comment>
<evidence type="ECO:0000313" key="6">
    <source>
        <dbReference type="EMBL" id="ROL53804.1"/>
    </source>
</evidence>
<evidence type="ECO:0000256" key="4">
    <source>
        <dbReference type="SAM" id="MobiDB-lite"/>
    </source>
</evidence>
<comment type="caution">
    <text evidence="6">The sequence shown here is derived from an EMBL/GenBank/DDBJ whole genome shotgun (WGS) entry which is preliminary data.</text>
</comment>
<reference evidence="6 7" key="1">
    <citation type="submission" date="2018-10" db="EMBL/GenBank/DDBJ databases">
        <title>Genome assembly for a Yunnan-Guizhou Plateau 3E fish, Anabarilius grahami (Regan), and its evolutionary and genetic applications.</title>
        <authorList>
            <person name="Jiang W."/>
        </authorList>
    </citation>
    <scope>NUCLEOTIDE SEQUENCE [LARGE SCALE GENOMIC DNA]</scope>
    <source>
        <strain evidence="6">AG-KIZ</strain>
        <tissue evidence="6">Muscle</tissue>
    </source>
</reference>
<keyword evidence="5" id="KW-0472">Membrane</keyword>
<feature type="transmembrane region" description="Helical" evidence="5">
    <location>
        <begin position="332"/>
        <end position="350"/>
    </location>
</feature>
<evidence type="ECO:0000256" key="1">
    <source>
        <dbReference type="ARBA" id="ARBA00003056"/>
    </source>
</evidence>
<sequence>MASPDEKVAFVSNLSGTTLTEVSLGSFLAPLCFLSRGLFLIVFHLGKGVLPFSWAAHLLLDFTALIMPLVLSCTALSDILHFVIMGIAAVDFAVLYLVYKNRKQGSLSSSIDRFVQGRVESNQVPFVTVFRVLVNVKTAISILAVDFSVFPRRYAKTETYGTGVMDFGVGAYVMANALVCPEARGKDIQGSKIGHVLKQFISVWPLVLFGFVRLASLKSSGYHEHVTEYGVHWNFFFTLAIVRVVASALLALFPVKSSWILALLIGGTYQVILETTGLKSFLIHNNDRAGFLQENKEGIFSVVGYIAIYMAGVQAGHYLMQSRTLVRDWIRVIRNLLLTSFGLFFALYVCQRCIEPVSRRMANLSFCVWTVAQATFFLTCISFADLVLLFSKVVSNFSLVSASWYPYQNKKSEKMRNNMDALCLVQSVNRNQLLYFLLANIMTGLTNVFVDTLNSSDVLANNCRKQVDLDKDMARLVAVCRDGEEDYIFLARQIPLYIDDTLTMVMEFPDSILDFDNYQINSSQMKQFIEHHSMLKQQDLNMALMVMSREVINALSQSVPCVGCRRSVEHLFSQLTDSGYFALEPLTVGSSGVLSKLNNIIDSIPKSKKNKRCQLHSLDTHKPKPLGGSWMDVWELMSQECRDEVVLIDSTSLLETLETYLRKHRFCTDCKNKVLRAYNILVGDLDCSKEKGYCASLYEGLRCCPHERHIHVCCETDFIAHLLGRAEPEFAGGYERRERHAKTIDIAQEEVLTCLGIHLYERLHRIWQKLRAEEQTWQMLFYLGIDALRKSFEMAVERVQGISRLEQLCEELSEEERAKELKQEKKRQKRKNKRKNKCGFEQEAEGEKDKSLDEGSSESVDGGCKSCGSGEESGGSVEVIITSESSSCTCPAASILHSPKTKKVVLPHSNGSDCGYCSSMEGSETGSREGSDVACTEGMCNHDETGEYSCSHHCSEEKEEDAVDSCVECWANSEDNTKGKNKKKKRKNKGLLCRSEHGSKAEEGCVSDGSRRGSGSAAVHESSSPSPPLCRSKETPCSKLCCESLASFSHHVSSSRHFHSQPLLPDTCTQGNSCAKSLAELLNESEVTSDEENCLTQDEIQSFVENNKSFYRTRDQYRQHLKDRFTKYCRGEWLPTTSVS</sequence>
<dbReference type="EMBL" id="RJVU01007700">
    <property type="protein sequence ID" value="ROL53804.1"/>
    <property type="molecule type" value="Genomic_DNA"/>
</dbReference>
<accession>A0A3N0Z6D0</accession>
<feature type="transmembrane region" description="Helical" evidence="5">
    <location>
        <begin position="49"/>
        <end position="67"/>
    </location>
</feature>
<dbReference type="Pfam" id="PF06423">
    <property type="entry name" value="GWT1"/>
    <property type="match status" value="1"/>
</dbReference>
<feature type="transmembrane region" description="Helical" evidence="5">
    <location>
        <begin position="196"/>
        <end position="215"/>
    </location>
</feature>
<feature type="compositionally biased region" description="Low complexity" evidence="4">
    <location>
        <begin position="862"/>
        <end position="872"/>
    </location>
</feature>
<dbReference type="PANTHER" id="PTHR13601:SF2">
    <property type="entry name" value="GAMETOGENETIN-BINDING PROTEIN 2"/>
    <property type="match status" value="1"/>
</dbReference>
<feature type="region of interest" description="Disordered" evidence="4">
    <location>
        <begin position="819"/>
        <end position="872"/>
    </location>
</feature>
<feature type="transmembrane region" description="Helical" evidence="5">
    <location>
        <begin position="79"/>
        <end position="99"/>
    </location>
</feature>
<dbReference type="InterPro" id="IPR009447">
    <property type="entry name" value="PIGW/GWT1"/>
</dbReference>
<keyword evidence="5" id="KW-0812">Transmembrane</keyword>
<dbReference type="GO" id="GO:0006506">
    <property type="term" value="P:GPI anchor biosynthetic process"/>
    <property type="evidence" value="ECO:0007669"/>
    <property type="project" value="InterPro"/>
</dbReference>
<keyword evidence="7" id="KW-1185">Reference proteome</keyword>
<evidence type="ECO:0000256" key="5">
    <source>
        <dbReference type="SAM" id="Phobius"/>
    </source>
</evidence>
<feature type="transmembrane region" description="Helical" evidence="5">
    <location>
        <begin position="235"/>
        <end position="255"/>
    </location>
</feature>
<feature type="region of interest" description="Disordered" evidence="4">
    <location>
        <begin position="1001"/>
        <end position="1032"/>
    </location>
</feature>
<name>A0A3N0Z6D0_ANAGA</name>
<dbReference type="GO" id="GO:0005737">
    <property type="term" value="C:cytoplasm"/>
    <property type="evidence" value="ECO:0007669"/>
    <property type="project" value="TreeGrafter"/>
</dbReference>
<feature type="transmembrane region" description="Helical" evidence="5">
    <location>
        <begin position="298"/>
        <end position="320"/>
    </location>
</feature>
<protein>
    <recommendedName>
        <fullName evidence="2">Gametogenetin-binding protein 2</fullName>
    </recommendedName>
    <alternativeName>
        <fullName evidence="3">Protein ZNF403</fullName>
    </alternativeName>
</protein>
<dbReference type="GO" id="GO:0016020">
    <property type="term" value="C:membrane"/>
    <property type="evidence" value="ECO:0007669"/>
    <property type="project" value="InterPro"/>
</dbReference>
<feature type="transmembrane region" description="Helical" evidence="5">
    <location>
        <begin position="433"/>
        <end position="450"/>
    </location>
</feature>
<dbReference type="AlphaFoldDB" id="A0A3N0Z6D0"/>
<dbReference type="GO" id="GO:0005634">
    <property type="term" value="C:nucleus"/>
    <property type="evidence" value="ECO:0007669"/>
    <property type="project" value="TreeGrafter"/>
</dbReference>
<evidence type="ECO:0000256" key="3">
    <source>
        <dbReference type="ARBA" id="ARBA00031743"/>
    </source>
</evidence>